<dbReference type="PROSITE" id="PS50023">
    <property type="entry name" value="LIM_DOMAIN_2"/>
    <property type="match status" value="2"/>
</dbReference>
<organism evidence="10 11">
    <name type="scientific">Chroicocephalus maculipennis</name>
    <name type="common">Brown-hooded gull</name>
    <name type="synonym">Larus maculipennis</name>
    <dbReference type="NCBI Taxonomy" id="287016"/>
    <lineage>
        <taxon>Eukaryota</taxon>
        <taxon>Metazoa</taxon>
        <taxon>Chordata</taxon>
        <taxon>Craniata</taxon>
        <taxon>Vertebrata</taxon>
        <taxon>Euteleostomi</taxon>
        <taxon>Archelosauria</taxon>
        <taxon>Archosauria</taxon>
        <taxon>Dinosauria</taxon>
        <taxon>Saurischia</taxon>
        <taxon>Theropoda</taxon>
        <taxon>Coelurosauria</taxon>
        <taxon>Aves</taxon>
        <taxon>Neognathae</taxon>
        <taxon>Neoaves</taxon>
        <taxon>Charadriiformes</taxon>
        <taxon>Laridae</taxon>
        <taxon>Chroicocephalus</taxon>
    </lineage>
</organism>
<dbReference type="InterPro" id="IPR010442">
    <property type="entry name" value="PET_domain"/>
</dbReference>
<dbReference type="FunFam" id="2.10.110.10:FF:000035">
    <property type="entry name" value="prickle-like protein 2 isoform X1"/>
    <property type="match status" value="1"/>
</dbReference>
<feature type="domain" description="LIM zinc-binding" evidence="8">
    <location>
        <begin position="236"/>
        <end position="296"/>
    </location>
</feature>
<evidence type="ECO:0000256" key="4">
    <source>
        <dbReference type="ARBA" id="ARBA00022833"/>
    </source>
</evidence>
<evidence type="ECO:0000259" key="8">
    <source>
        <dbReference type="PROSITE" id="PS50023"/>
    </source>
</evidence>
<evidence type="ECO:0000256" key="2">
    <source>
        <dbReference type="ARBA" id="ARBA00022723"/>
    </source>
</evidence>
<feature type="compositionally biased region" description="Polar residues" evidence="7">
    <location>
        <begin position="522"/>
        <end position="534"/>
    </location>
</feature>
<feature type="region of interest" description="Disordered" evidence="7">
    <location>
        <begin position="357"/>
        <end position="405"/>
    </location>
</feature>
<proteinExistence type="inferred from homology"/>
<comment type="similarity">
    <text evidence="1">Belongs to the prickle / espinas / testin family.</text>
</comment>
<dbReference type="Proteomes" id="UP000524558">
    <property type="component" value="Unassembled WGS sequence"/>
</dbReference>
<keyword evidence="5 6" id="KW-0440">LIM domain</keyword>
<reference evidence="10 11" key="1">
    <citation type="submission" date="2019-09" db="EMBL/GenBank/DDBJ databases">
        <title>Bird 10,000 Genomes (B10K) Project - Family phase.</title>
        <authorList>
            <person name="Zhang G."/>
        </authorList>
    </citation>
    <scope>NUCLEOTIDE SEQUENCE [LARGE SCALE GENOMIC DNA]</scope>
    <source>
        <strain evidence="10">B10K-DU-021-33</strain>
        <tissue evidence="10">Mixed tissue sample</tissue>
    </source>
</reference>
<dbReference type="AlphaFoldDB" id="A0A7K5MXU1"/>
<dbReference type="GO" id="GO:0008270">
    <property type="term" value="F:zinc ion binding"/>
    <property type="evidence" value="ECO:0007669"/>
    <property type="project" value="InterPro"/>
</dbReference>
<dbReference type="InterPro" id="IPR047120">
    <property type="entry name" value="Pk/Esn/Tes"/>
</dbReference>
<evidence type="ECO:0000256" key="5">
    <source>
        <dbReference type="ARBA" id="ARBA00023038"/>
    </source>
</evidence>
<dbReference type="InterPro" id="IPR033726">
    <property type="entry name" value="LIM2_prickle"/>
</dbReference>
<dbReference type="InterPro" id="IPR033725">
    <property type="entry name" value="LIM1_prickle"/>
</dbReference>
<dbReference type="Pfam" id="PF00412">
    <property type="entry name" value="LIM"/>
    <property type="match status" value="3"/>
</dbReference>
<dbReference type="CDD" id="cd09415">
    <property type="entry name" value="LIM1_Prickle"/>
    <property type="match status" value="1"/>
</dbReference>
<feature type="domain" description="PET" evidence="9">
    <location>
        <begin position="61"/>
        <end position="169"/>
    </location>
</feature>
<evidence type="ECO:0000256" key="3">
    <source>
        <dbReference type="ARBA" id="ARBA00022737"/>
    </source>
</evidence>
<dbReference type="PROSITE" id="PS51303">
    <property type="entry name" value="PET"/>
    <property type="match status" value="1"/>
</dbReference>
<keyword evidence="2 6" id="KW-0479">Metal-binding</keyword>
<dbReference type="CDD" id="cd09420">
    <property type="entry name" value="LIM3_Prickle"/>
    <property type="match status" value="1"/>
</dbReference>
<feature type="compositionally biased region" description="Basic residues" evidence="7">
    <location>
        <begin position="722"/>
        <end position="732"/>
    </location>
</feature>
<dbReference type="Gene3D" id="2.10.110.10">
    <property type="entry name" value="Cysteine Rich Protein"/>
    <property type="match status" value="3"/>
</dbReference>
<dbReference type="PANTHER" id="PTHR24211:SF18">
    <property type="entry name" value="PRICKLE-LIKE PROTEIN 2"/>
    <property type="match status" value="1"/>
</dbReference>
<keyword evidence="3" id="KW-0677">Repeat</keyword>
<evidence type="ECO:0000256" key="6">
    <source>
        <dbReference type="PROSITE-ProRule" id="PRU00125"/>
    </source>
</evidence>
<dbReference type="FunFam" id="2.10.110.10:FF:000022">
    <property type="entry name" value="prickle-like protein 2 isoform X1"/>
    <property type="match status" value="1"/>
</dbReference>
<evidence type="ECO:0000259" key="9">
    <source>
        <dbReference type="PROSITE" id="PS51303"/>
    </source>
</evidence>
<keyword evidence="11" id="KW-1185">Reference proteome</keyword>
<dbReference type="PANTHER" id="PTHR24211">
    <property type="entry name" value="LIM DOMAIN-CONTAINING PROTEIN"/>
    <property type="match status" value="1"/>
</dbReference>
<dbReference type="FunFam" id="2.10.110.10:FF:000005">
    <property type="entry name" value="Testin isoform 1"/>
    <property type="match status" value="1"/>
</dbReference>
<feature type="compositionally biased region" description="Basic and acidic residues" evidence="7">
    <location>
        <begin position="699"/>
        <end position="721"/>
    </location>
</feature>
<dbReference type="EMBL" id="VYZF01000004">
    <property type="protein sequence ID" value="NWT35690.1"/>
    <property type="molecule type" value="Genomic_DNA"/>
</dbReference>
<dbReference type="Pfam" id="PF06297">
    <property type="entry name" value="PET"/>
    <property type="match status" value="1"/>
</dbReference>
<feature type="compositionally biased region" description="Low complexity" evidence="7">
    <location>
        <begin position="357"/>
        <end position="367"/>
    </location>
</feature>
<evidence type="ECO:0000256" key="1">
    <source>
        <dbReference type="ARBA" id="ARBA00008268"/>
    </source>
</evidence>
<feature type="region of interest" description="Disordered" evidence="7">
    <location>
        <begin position="594"/>
        <end position="619"/>
    </location>
</feature>
<evidence type="ECO:0000256" key="7">
    <source>
        <dbReference type="SAM" id="MobiDB-lite"/>
    </source>
</evidence>
<dbReference type="SUPFAM" id="SSF57716">
    <property type="entry name" value="Glucocorticoid receptor-like (DNA-binding domain)"/>
    <property type="match status" value="2"/>
</dbReference>
<dbReference type="InterPro" id="IPR001781">
    <property type="entry name" value="Znf_LIM"/>
</dbReference>
<feature type="non-terminal residue" evidence="10">
    <location>
        <position position="882"/>
    </location>
</feature>
<feature type="region of interest" description="Disordered" evidence="7">
    <location>
        <begin position="522"/>
        <end position="560"/>
    </location>
</feature>
<sequence>QLTASGEPERGQPCNTCGDQCPGFALHKWRKICLHCKCSQEEHIVTVMPLEMEKTVTKLMFDFQRNSTSDDDSGCALEEYAWVPPGLKPEQVHQYYSCLPEDKVPYVNSPGEKSRIKQLLHQLPPHDNEVRYCNSLDEEEKRELKLFSNQRKRENLGRGNVRPFPVTMTGAICEQCGGQINGGDMAVFASRAGHGICWHPPCFICSVCNELLVDLIYFYQDGKIYCGRHHAECLKPRCAACDEIIFADECTEAEGRHWHMKHFCCFECETVLGGQRYIMKDGRPYCCSCFESLYAEYCDTCAQHIGIDQGQMTYDGQHWHATETCFCCAQCKKSLLGRPFLPKQGQIFCSRACSVGDDPNGSDSSDSAFQSARAKESRRSAKIGKNKAKSEEGARSPCNQLQVTSNRLSTDVDPLSLQMDLLSLASQTPSLNREHLWRSRDELYHYGGKMEQSQSQSPLQLLSQCNIRTSYNPSQVPGSQPDLWAKHFSNPKRSSSLAMKGHGGSFIQDCREDYYSGRLRSQESYSDMSNQSFPETRGSLKVPKYEEEEDGGMPTPQCRTRHPINALKFTEDLTPTEQTPRGSMESLALSNATGLSADGGAKRQEHLSRFSMPDLSKDSGMNVSEKMSNMGTLNSSVQFRSAESVRSLLSVQQYQDMEPNLHDLASPLGYRERPSHGRMHQSFDYGSGVAGGKLGVQEGPRHAPMSERTRRRTNLRDDDRHYRPHRPRRSRRSRSDNALHLASEQCCRLKERPSLRAREDYDQFMHQRSCRETVEQGPRRDIYGHCPRTVSDLALQNHLGERWGPYFAEYDWCSTCSSSSESDNEGYFLGEPIPQPARLRYVTSEELLHKYGSYSMPKSSTLGGRGQLHSRKRQKSKNCIIS</sequence>
<evidence type="ECO:0000313" key="10">
    <source>
        <dbReference type="EMBL" id="NWT35690.1"/>
    </source>
</evidence>
<dbReference type="SMART" id="SM00132">
    <property type="entry name" value="LIM"/>
    <property type="match status" value="3"/>
</dbReference>
<feature type="non-terminal residue" evidence="10">
    <location>
        <position position="1"/>
    </location>
</feature>
<dbReference type="InterPro" id="IPR033727">
    <property type="entry name" value="LIM3_prickle"/>
</dbReference>
<gene>
    <name evidence="10" type="primary">Prickle2</name>
    <name evidence="10" type="ORF">CHRMAC_R08959</name>
</gene>
<comment type="caution">
    <text evidence="10">The sequence shown here is derived from an EMBL/GenBank/DDBJ whole genome shotgun (WGS) entry which is preliminary data.</text>
</comment>
<dbReference type="CDD" id="cd09827">
    <property type="entry name" value="PET_Prickle"/>
    <property type="match status" value="1"/>
</dbReference>
<protein>
    <submittedName>
        <fullName evidence="10">PRIC2 protein</fullName>
    </submittedName>
</protein>
<feature type="region of interest" description="Disordered" evidence="7">
    <location>
        <begin position="858"/>
        <end position="882"/>
    </location>
</feature>
<dbReference type="CDD" id="cd09418">
    <property type="entry name" value="LIM2_Prickle"/>
    <property type="match status" value="1"/>
</dbReference>
<evidence type="ECO:0000313" key="11">
    <source>
        <dbReference type="Proteomes" id="UP000524558"/>
    </source>
</evidence>
<feature type="domain" description="LIM zinc-binding" evidence="8">
    <location>
        <begin position="171"/>
        <end position="235"/>
    </location>
</feature>
<dbReference type="InterPro" id="IPR033723">
    <property type="entry name" value="PET_prickle"/>
</dbReference>
<feature type="region of interest" description="Disordered" evidence="7">
    <location>
        <begin position="673"/>
        <end position="737"/>
    </location>
</feature>
<keyword evidence="4 6" id="KW-0862">Zinc</keyword>
<name>A0A7K5MXU1_CHRMC</name>
<dbReference type="PROSITE" id="PS00478">
    <property type="entry name" value="LIM_DOMAIN_1"/>
    <property type="match status" value="1"/>
</dbReference>
<accession>A0A7K5MXU1</accession>